<reference evidence="2 3" key="1">
    <citation type="submission" date="2016-09" db="EMBL/GenBank/DDBJ databases">
        <title>Extensive genetic diversity and differential bi-allelic expression allows diatom success in the polar Southern Ocean.</title>
        <authorList>
            <consortium name="DOE Joint Genome Institute"/>
            <person name="Mock T."/>
            <person name="Otillar R.P."/>
            <person name="Strauss J."/>
            <person name="Dupont C."/>
            <person name="Frickenhaus S."/>
            <person name="Maumus F."/>
            <person name="Mcmullan M."/>
            <person name="Sanges R."/>
            <person name="Schmutz J."/>
            <person name="Toseland A."/>
            <person name="Valas R."/>
            <person name="Veluchamy A."/>
            <person name="Ward B.J."/>
            <person name="Allen A."/>
            <person name="Barry K."/>
            <person name="Falciatore A."/>
            <person name="Ferrante M."/>
            <person name="Fortunato A.E."/>
            <person name="Gloeckner G."/>
            <person name="Gruber A."/>
            <person name="Hipkin R."/>
            <person name="Janech M."/>
            <person name="Kroth P."/>
            <person name="Leese F."/>
            <person name="Lindquist E."/>
            <person name="Lyon B.R."/>
            <person name="Martin J."/>
            <person name="Mayer C."/>
            <person name="Parker M."/>
            <person name="Quesneville H."/>
            <person name="Raymond J."/>
            <person name="Uhlig C."/>
            <person name="Valentin K.U."/>
            <person name="Worden A.Z."/>
            <person name="Armbrust E.V."/>
            <person name="Bowler C."/>
            <person name="Green B."/>
            <person name="Moulton V."/>
            <person name="Van Oosterhout C."/>
            <person name="Grigoriev I."/>
        </authorList>
    </citation>
    <scope>NUCLEOTIDE SEQUENCE [LARGE SCALE GENOMIC DNA]</scope>
    <source>
        <strain evidence="2 3">CCMP1102</strain>
    </source>
</reference>
<organism evidence="2 3">
    <name type="scientific">Fragilariopsis cylindrus CCMP1102</name>
    <dbReference type="NCBI Taxonomy" id="635003"/>
    <lineage>
        <taxon>Eukaryota</taxon>
        <taxon>Sar</taxon>
        <taxon>Stramenopiles</taxon>
        <taxon>Ochrophyta</taxon>
        <taxon>Bacillariophyta</taxon>
        <taxon>Bacillariophyceae</taxon>
        <taxon>Bacillariophycidae</taxon>
        <taxon>Bacillariales</taxon>
        <taxon>Bacillariaceae</taxon>
        <taxon>Fragilariopsis</taxon>
    </lineage>
</organism>
<evidence type="ECO:0000256" key="1">
    <source>
        <dbReference type="SAM" id="SignalP"/>
    </source>
</evidence>
<evidence type="ECO:0000313" key="3">
    <source>
        <dbReference type="Proteomes" id="UP000095751"/>
    </source>
</evidence>
<dbReference type="Gene3D" id="3.40.630.30">
    <property type="match status" value="1"/>
</dbReference>
<name>A0A1E7FF23_9STRA</name>
<dbReference type="OrthoDB" id="43192at2759"/>
<dbReference type="Proteomes" id="UP000095751">
    <property type="component" value="Unassembled WGS sequence"/>
</dbReference>
<dbReference type="InterPro" id="IPR016181">
    <property type="entry name" value="Acyl_CoA_acyltransferase"/>
</dbReference>
<protein>
    <recommendedName>
        <fullName evidence="4">N-acetyltransferase domain-containing protein</fullName>
    </recommendedName>
</protein>
<sequence>MQSILLSILVIVILCVFYLDAFVPSERRGARSSTRSQQRFKINQDKNKNTVDLAGSSSSSSTNSSSRNIDNIILKHEDIVWKLRPSPETNRLKRIWIRMAANMIRLDCIVFRKEKPTVLCPKTDNKQVLLEAYIQDKNKKKNKLIKVGRFGFTTERGPRAPQIQDTVQDIYGISNQYIIGIAAIIYMYVEPKYRTKDIGKLALEVIGYIHAIQGCDFTVLVVDDNGSGKLIDWYTKHGYSKAPKIQNIMGSPDGVHGITMIAPSNSNIDQDCQIKWW</sequence>
<keyword evidence="1" id="KW-0732">Signal</keyword>
<dbReference type="KEGG" id="fcy:FRACYDRAFT_185246"/>
<evidence type="ECO:0008006" key="4">
    <source>
        <dbReference type="Google" id="ProtNLM"/>
    </source>
</evidence>
<dbReference type="SUPFAM" id="SSF55729">
    <property type="entry name" value="Acyl-CoA N-acyltransferases (Nat)"/>
    <property type="match status" value="1"/>
</dbReference>
<feature type="chain" id="PRO_5009193016" description="N-acetyltransferase domain-containing protein" evidence="1">
    <location>
        <begin position="22"/>
        <end position="277"/>
    </location>
</feature>
<feature type="signal peptide" evidence="1">
    <location>
        <begin position="1"/>
        <end position="21"/>
    </location>
</feature>
<dbReference type="InParanoid" id="A0A1E7FF23"/>
<dbReference type="EMBL" id="KV784358">
    <property type="protein sequence ID" value="OEU16771.1"/>
    <property type="molecule type" value="Genomic_DNA"/>
</dbReference>
<keyword evidence="3" id="KW-1185">Reference proteome</keyword>
<dbReference type="AlphaFoldDB" id="A0A1E7FF23"/>
<evidence type="ECO:0000313" key="2">
    <source>
        <dbReference type="EMBL" id="OEU16771.1"/>
    </source>
</evidence>
<proteinExistence type="predicted"/>
<gene>
    <name evidence="2" type="ORF">FRACYDRAFT_185246</name>
</gene>
<accession>A0A1E7FF23</accession>